<dbReference type="PANTHER" id="PTHR37512:SF1">
    <property type="entry name" value="NADR_TTD14 AAA DOMAIN-CONTAINING PROTEIN"/>
    <property type="match status" value="1"/>
</dbReference>
<dbReference type="InterPro" id="IPR038727">
    <property type="entry name" value="NadR/Ttd14_AAA_dom"/>
</dbReference>
<dbReference type="Gene3D" id="3.40.50.620">
    <property type="entry name" value="HUPs"/>
    <property type="match status" value="1"/>
</dbReference>
<dbReference type="InterPro" id="IPR014729">
    <property type="entry name" value="Rossmann-like_a/b/a_fold"/>
</dbReference>
<protein>
    <submittedName>
        <fullName evidence="1">Uncharacterized protein</fullName>
    </submittedName>
</protein>
<keyword evidence="2" id="KW-1185">Reference proteome</keyword>
<dbReference type="STRING" id="946333.A4W93_28175"/>
<dbReference type="Gene3D" id="3.40.50.300">
    <property type="entry name" value="P-loop containing nucleotide triphosphate hydrolases"/>
    <property type="match status" value="1"/>
</dbReference>
<proteinExistence type="predicted"/>
<dbReference type="EMBL" id="CP015118">
    <property type="protein sequence ID" value="ARN23464.1"/>
    <property type="molecule type" value="Genomic_DNA"/>
</dbReference>
<dbReference type="SUPFAM" id="SSF52374">
    <property type="entry name" value="Nucleotidylyl transferase"/>
    <property type="match status" value="1"/>
</dbReference>
<dbReference type="RefSeq" id="WP_085753786.1">
    <property type="nucleotide sequence ID" value="NZ_BSPR01000017.1"/>
</dbReference>
<dbReference type="InterPro" id="IPR052735">
    <property type="entry name" value="NAD_biosynth-regulator"/>
</dbReference>
<dbReference type="KEGG" id="rgu:A4W93_28175"/>
<evidence type="ECO:0000313" key="1">
    <source>
        <dbReference type="EMBL" id="ARN23464.1"/>
    </source>
</evidence>
<dbReference type="SUPFAM" id="SSF52540">
    <property type="entry name" value="P-loop containing nucleoside triphosphate hydrolases"/>
    <property type="match status" value="1"/>
</dbReference>
<evidence type="ECO:0000313" key="2">
    <source>
        <dbReference type="Proteomes" id="UP000193427"/>
    </source>
</evidence>
<name>A0A1W6LGQ1_9BURK</name>
<dbReference type="OrthoDB" id="9151999at2"/>
<dbReference type="PANTHER" id="PTHR37512">
    <property type="entry name" value="TRIFUNCTIONAL NAD BIOSYNTHESIS/REGULATOR PROTEIN NADR"/>
    <property type="match status" value="1"/>
</dbReference>
<organism evidence="1 2">
    <name type="scientific">Piscinibacter gummiphilus</name>
    <dbReference type="NCBI Taxonomy" id="946333"/>
    <lineage>
        <taxon>Bacteria</taxon>
        <taxon>Pseudomonadati</taxon>
        <taxon>Pseudomonadota</taxon>
        <taxon>Betaproteobacteria</taxon>
        <taxon>Burkholderiales</taxon>
        <taxon>Sphaerotilaceae</taxon>
        <taxon>Piscinibacter</taxon>
    </lineage>
</organism>
<dbReference type="Pfam" id="PF13521">
    <property type="entry name" value="AAA_28"/>
    <property type="match status" value="1"/>
</dbReference>
<dbReference type="AlphaFoldDB" id="A0A1W6LGQ1"/>
<reference evidence="1 2" key="1">
    <citation type="submission" date="2016-04" db="EMBL/GenBank/DDBJ databases">
        <title>Complete genome sequence of natural rubber-degrading, novel Gram-negative bacterium, Rhizobacter gummiphilus strain NS21.</title>
        <authorList>
            <person name="Tabata M."/>
            <person name="Kasai D."/>
            <person name="Fukuda M."/>
        </authorList>
    </citation>
    <scope>NUCLEOTIDE SEQUENCE [LARGE SCALE GENOMIC DNA]</scope>
    <source>
        <strain evidence="1 2">NS21</strain>
    </source>
</reference>
<gene>
    <name evidence="1" type="ORF">A4W93_28175</name>
</gene>
<accession>A0A1W6LGQ1</accession>
<dbReference type="InterPro" id="IPR027417">
    <property type="entry name" value="P-loop_NTPase"/>
</dbReference>
<sequence length="328" mass="35977">MKPYRLGLVIGKFAPLHLGHLALIDHASCLSDRVLVLSWSNPELPGCGPDLRRRWLAECCPQHEVVVFDGAGAPPNDAPGVQHQQHLAGLLRQLDRRPDAMFASEPYVFPCAAVLAEAQGQPVRPEMFDPRRLQVPVSGTRVRERPGEMLRWLPPAVRADFVPRVVLLGGESTGKTTLAAALAARFGGAPVAEYGRERWEAQGGHLDEADLLAIAREQVRREDLAARSADPVLVCDTSPLTTFGYAHWSHGRAAPALAGLAARRYTLSVLCGDEIPFDQDGTRRDADFRARQQAWYRDQLAARGDRHLEVHGSVAARVEEVVRALAAR</sequence>
<dbReference type="Proteomes" id="UP000193427">
    <property type="component" value="Chromosome"/>
</dbReference>